<dbReference type="OrthoDB" id="73875at2759"/>
<dbReference type="Gene3D" id="3.10.50.10">
    <property type="match status" value="1"/>
</dbReference>
<keyword evidence="3" id="KW-1185">Reference proteome</keyword>
<dbReference type="Proteomes" id="UP001150925">
    <property type="component" value="Unassembled WGS sequence"/>
</dbReference>
<sequence length="328" mass="37434">MPVKNTENKILMGVYNSLDYKGTFSPDDIPYQDITHLLFDNVIQTIDEYNVGGVELNWRSMMEVESSEDGRQSFINAANVLSFIDEFGRVIKGKFQSQKTFMVTVPDFRLFPSRGYSEPLQSYFKAVDLVHVVSYGWNPERYSYVSFEAFKEYINAWRNLDIPSNKLVMGLAFHGVRTPRIGNYQSLHSEDSRLYDGDDGFDESIFSYHLIREMQTKPGPSHTNSIEPYDQTSQSYDHIDTVNQVPISYDDPKSLQVKALYACHEQKLAGVSVAYLHQDNGELLGALNTAFRFIINSWPLGSSHRRVDRHANIESMESDSSEGSIVLN</sequence>
<proteinExistence type="predicted"/>
<dbReference type="SMART" id="SM00636">
    <property type="entry name" value="Glyco_18"/>
    <property type="match status" value="1"/>
</dbReference>
<dbReference type="InterPro" id="IPR017853">
    <property type="entry name" value="GH"/>
</dbReference>
<dbReference type="InterPro" id="IPR001223">
    <property type="entry name" value="Glyco_hydro18_cat"/>
</dbReference>
<organism evidence="2 3">
    <name type="scientific">Dispira parvispora</name>
    <dbReference type="NCBI Taxonomy" id="1520584"/>
    <lineage>
        <taxon>Eukaryota</taxon>
        <taxon>Fungi</taxon>
        <taxon>Fungi incertae sedis</taxon>
        <taxon>Zoopagomycota</taxon>
        <taxon>Kickxellomycotina</taxon>
        <taxon>Dimargaritomycetes</taxon>
        <taxon>Dimargaritales</taxon>
        <taxon>Dimargaritaceae</taxon>
        <taxon>Dispira</taxon>
    </lineage>
</organism>
<dbReference type="GO" id="GO:0008061">
    <property type="term" value="F:chitin binding"/>
    <property type="evidence" value="ECO:0007669"/>
    <property type="project" value="InterPro"/>
</dbReference>
<dbReference type="Gene3D" id="3.20.20.80">
    <property type="entry name" value="Glycosidases"/>
    <property type="match status" value="1"/>
</dbReference>
<dbReference type="SUPFAM" id="SSF51445">
    <property type="entry name" value="(Trans)glycosidases"/>
    <property type="match status" value="1"/>
</dbReference>
<dbReference type="InterPro" id="IPR029070">
    <property type="entry name" value="Chitinase_insertion_sf"/>
</dbReference>
<evidence type="ECO:0000313" key="3">
    <source>
        <dbReference type="Proteomes" id="UP001150925"/>
    </source>
</evidence>
<name>A0A9W8E982_9FUNG</name>
<feature type="domain" description="GH18" evidence="1">
    <location>
        <begin position="1"/>
        <end position="294"/>
    </location>
</feature>
<gene>
    <name evidence="2" type="ORF">IWQ62_000440</name>
</gene>
<accession>A0A9W8E982</accession>
<dbReference type="GO" id="GO:0005975">
    <property type="term" value="P:carbohydrate metabolic process"/>
    <property type="evidence" value="ECO:0007669"/>
    <property type="project" value="InterPro"/>
</dbReference>
<evidence type="ECO:0000313" key="2">
    <source>
        <dbReference type="EMBL" id="KAJ1969715.1"/>
    </source>
</evidence>
<dbReference type="AlphaFoldDB" id="A0A9W8E982"/>
<dbReference type="PROSITE" id="PS51910">
    <property type="entry name" value="GH18_2"/>
    <property type="match status" value="1"/>
</dbReference>
<reference evidence="2" key="1">
    <citation type="submission" date="2022-07" db="EMBL/GenBank/DDBJ databases">
        <title>Phylogenomic reconstructions and comparative analyses of Kickxellomycotina fungi.</title>
        <authorList>
            <person name="Reynolds N.K."/>
            <person name="Stajich J.E."/>
            <person name="Barry K."/>
            <person name="Grigoriev I.V."/>
            <person name="Crous P."/>
            <person name="Smith M.E."/>
        </authorList>
    </citation>
    <scope>NUCLEOTIDE SEQUENCE</scope>
    <source>
        <strain evidence="2">RSA 1196</strain>
    </source>
</reference>
<dbReference type="Pfam" id="PF00704">
    <property type="entry name" value="Glyco_hydro_18"/>
    <property type="match status" value="1"/>
</dbReference>
<comment type="caution">
    <text evidence="2">The sequence shown here is derived from an EMBL/GenBank/DDBJ whole genome shotgun (WGS) entry which is preliminary data.</text>
</comment>
<evidence type="ECO:0000259" key="1">
    <source>
        <dbReference type="PROSITE" id="PS51910"/>
    </source>
</evidence>
<protein>
    <recommendedName>
        <fullName evidence="1">GH18 domain-containing protein</fullName>
    </recommendedName>
</protein>
<dbReference type="EMBL" id="JANBPY010000029">
    <property type="protein sequence ID" value="KAJ1969715.1"/>
    <property type="molecule type" value="Genomic_DNA"/>
</dbReference>
<dbReference type="InterPro" id="IPR011583">
    <property type="entry name" value="Chitinase_II/V-like_cat"/>
</dbReference>